<sequence length="61" mass="6713">MLSPRQKETSARTSEGKAGGWGLFWATSETFSKKGMPLFLHVYTEGFNKQRLSNSGCGLSL</sequence>
<dbReference type="Proteomes" id="UP000234681">
    <property type="component" value="Chromosome 4"/>
</dbReference>
<evidence type="ECO:0000313" key="3">
    <source>
        <dbReference type="RGD" id="1306777"/>
    </source>
</evidence>
<accession>A6K0H6</accession>
<proteinExistence type="predicted"/>
<organism evidence="1 2">
    <name type="scientific">Rattus norvegicus</name>
    <name type="common">Rat</name>
    <dbReference type="NCBI Taxonomy" id="10116"/>
    <lineage>
        <taxon>Eukaryota</taxon>
        <taxon>Metazoa</taxon>
        <taxon>Chordata</taxon>
        <taxon>Craniata</taxon>
        <taxon>Vertebrata</taxon>
        <taxon>Euteleostomi</taxon>
        <taxon>Mammalia</taxon>
        <taxon>Eutheria</taxon>
        <taxon>Euarchontoglires</taxon>
        <taxon>Glires</taxon>
        <taxon>Rodentia</taxon>
        <taxon>Myomorpha</taxon>
        <taxon>Muroidea</taxon>
        <taxon>Muridae</taxon>
        <taxon>Murinae</taxon>
        <taxon>Rattus</taxon>
    </lineage>
</organism>
<protein>
    <submittedName>
        <fullName evidence="1">GTPase, IMAP family member 1, isoform CRA_c</fullName>
    </submittedName>
</protein>
<dbReference type="AGR" id="RGD:1306777"/>
<dbReference type="AlphaFoldDB" id="A6K0H6"/>
<dbReference type="EMBL" id="CH474011">
    <property type="protein sequence ID" value="EDL88242.1"/>
    <property type="molecule type" value="Genomic_DNA"/>
</dbReference>
<reference evidence="1 2" key="1">
    <citation type="submission" date="2005-09" db="EMBL/GenBank/DDBJ databases">
        <authorList>
            <person name="Mural R.J."/>
            <person name="Li P.W."/>
            <person name="Adams M.D."/>
            <person name="Amanatides P.G."/>
            <person name="Baden-Tillson H."/>
            <person name="Barnstead M."/>
            <person name="Chin S.H."/>
            <person name="Dew I."/>
            <person name="Evans C.A."/>
            <person name="Ferriera S."/>
            <person name="Flanigan M."/>
            <person name="Fosler C."/>
            <person name="Glodek A."/>
            <person name="Gu Z."/>
            <person name="Holt R.A."/>
            <person name="Jennings D."/>
            <person name="Kraft C.L."/>
            <person name="Lu F."/>
            <person name="Nguyen T."/>
            <person name="Nusskern D.R."/>
            <person name="Pfannkoch C.M."/>
            <person name="Sitter C."/>
            <person name="Sutton G.G."/>
            <person name="Venter J.C."/>
            <person name="Wang Z."/>
            <person name="Woodage T."/>
            <person name="Zheng X.H."/>
            <person name="Zhong F."/>
        </authorList>
    </citation>
    <scope>NUCLEOTIDE SEQUENCE [LARGE SCALE GENOMIC DNA]</scope>
    <source>
        <strain>BN</strain>
        <strain evidence="2">Sprague-Dawley</strain>
    </source>
</reference>
<name>A6K0H6_RAT</name>
<gene>
    <name evidence="1 3" type="primary">Gimap1</name>
    <name evidence="1" type="ORF">rCG_52479</name>
</gene>
<evidence type="ECO:0000313" key="1">
    <source>
        <dbReference type="EMBL" id="EDL88242.1"/>
    </source>
</evidence>
<dbReference type="RGD" id="1306777">
    <property type="gene designation" value="Gimap1"/>
</dbReference>
<evidence type="ECO:0000313" key="2">
    <source>
        <dbReference type="Proteomes" id="UP000234681"/>
    </source>
</evidence>